<dbReference type="InterPro" id="IPR003439">
    <property type="entry name" value="ABC_transporter-like_ATP-bd"/>
</dbReference>
<evidence type="ECO:0000256" key="3">
    <source>
        <dbReference type="ARBA" id="ARBA00022840"/>
    </source>
</evidence>
<proteinExistence type="predicted"/>
<dbReference type="PANTHER" id="PTHR42788:SF13">
    <property type="entry name" value="ALIPHATIC SULFONATES IMPORT ATP-BINDING PROTEIN SSUB"/>
    <property type="match status" value="1"/>
</dbReference>
<dbReference type="PROSITE" id="PS50893">
    <property type="entry name" value="ABC_TRANSPORTER_2"/>
    <property type="match status" value="1"/>
</dbReference>
<evidence type="ECO:0000259" key="4">
    <source>
        <dbReference type="PROSITE" id="PS50893"/>
    </source>
</evidence>
<evidence type="ECO:0000313" key="6">
    <source>
        <dbReference type="Proteomes" id="UP001602119"/>
    </source>
</evidence>
<keyword evidence="6" id="KW-1185">Reference proteome</keyword>
<protein>
    <submittedName>
        <fullName evidence="5">ABC transporter ATP-binding protein</fullName>
    </submittedName>
</protein>
<keyword evidence="1" id="KW-0813">Transport</keyword>
<sequence length="274" mass="30314">MNVMAVGADSERRTDHPLIEFDHVGMIYQGARQSFVAVDDLAVAVPRGQFCCVVGPSGCGKSTLLNMVAGLLEPSRGTVRYDGAPVQGPNTRVGYVTQKDNLLPWRSVRRNVGLPLELRGVGKRERAERVDQMLDLVGLAGFGDAYPRELSGGMRKRVTLARTLVYEPEVILADEPFGALDSQLRTVLQDQLVRIWERTRATVVFITHDLGEAVALGDRVVVMSSRPSRVVLDRTIDIPRPRDVFSVRFDPRFAALHEELWAALSPEIEGRGRA</sequence>
<dbReference type="SMART" id="SM00382">
    <property type="entry name" value="AAA"/>
    <property type="match status" value="1"/>
</dbReference>
<feature type="domain" description="ABC transporter" evidence="4">
    <location>
        <begin position="19"/>
        <end position="250"/>
    </location>
</feature>
<evidence type="ECO:0000256" key="2">
    <source>
        <dbReference type="ARBA" id="ARBA00022741"/>
    </source>
</evidence>
<dbReference type="InterPro" id="IPR003593">
    <property type="entry name" value="AAA+_ATPase"/>
</dbReference>
<dbReference type="Proteomes" id="UP001602119">
    <property type="component" value="Unassembled WGS sequence"/>
</dbReference>
<dbReference type="PANTHER" id="PTHR42788">
    <property type="entry name" value="TAURINE IMPORT ATP-BINDING PROTEIN-RELATED"/>
    <property type="match status" value="1"/>
</dbReference>
<dbReference type="InterPro" id="IPR050166">
    <property type="entry name" value="ABC_transporter_ATP-bind"/>
</dbReference>
<dbReference type="Pfam" id="PF00005">
    <property type="entry name" value="ABC_tran"/>
    <property type="match status" value="1"/>
</dbReference>
<name>A0ABW6VJU4_MICFU</name>
<dbReference type="PROSITE" id="PS00211">
    <property type="entry name" value="ABC_TRANSPORTER_1"/>
    <property type="match status" value="1"/>
</dbReference>
<dbReference type="Gene3D" id="3.40.50.300">
    <property type="entry name" value="P-loop containing nucleotide triphosphate hydrolases"/>
    <property type="match status" value="1"/>
</dbReference>
<dbReference type="CDD" id="cd03293">
    <property type="entry name" value="ABC_NrtD_SsuB_transporters"/>
    <property type="match status" value="1"/>
</dbReference>
<dbReference type="GO" id="GO:0005524">
    <property type="term" value="F:ATP binding"/>
    <property type="evidence" value="ECO:0007669"/>
    <property type="project" value="UniProtKB-KW"/>
</dbReference>
<reference evidence="5 6" key="1">
    <citation type="submission" date="2024-10" db="EMBL/GenBank/DDBJ databases">
        <title>The Natural Products Discovery Center: Release of the First 8490 Sequenced Strains for Exploring Actinobacteria Biosynthetic Diversity.</title>
        <authorList>
            <person name="Kalkreuter E."/>
            <person name="Kautsar S.A."/>
            <person name="Yang D."/>
            <person name="Bader C.D."/>
            <person name="Teijaro C.N."/>
            <person name="Fluegel L."/>
            <person name="Davis C.M."/>
            <person name="Simpson J.R."/>
            <person name="Lauterbach L."/>
            <person name="Steele A.D."/>
            <person name="Gui C."/>
            <person name="Meng S."/>
            <person name="Li G."/>
            <person name="Viehrig K."/>
            <person name="Ye F."/>
            <person name="Su P."/>
            <person name="Kiefer A.F."/>
            <person name="Nichols A."/>
            <person name="Cepeda A.J."/>
            <person name="Yan W."/>
            <person name="Fan B."/>
            <person name="Jiang Y."/>
            <person name="Adhikari A."/>
            <person name="Zheng C.-J."/>
            <person name="Schuster L."/>
            <person name="Cowan T.M."/>
            <person name="Smanski M.J."/>
            <person name="Chevrette M.G."/>
            <person name="De Carvalho L.P.S."/>
            <person name="Shen B."/>
        </authorList>
    </citation>
    <scope>NUCLEOTIDE SEQUENCE [LARGE SCALE GENOMIC DNA]</scope>
    <source>
        <strain evidence="5 6">NPDC001281</strain>
    </source>
</reference>
<evidence type="ECO:0000313" key="5">
    <source>
        <dbReference type="EMBL" id="MFF4779233.1"/>
    </source>
</evidence>
<gene>
    <name evidence="5" type="ORF">ACFY05_41095</name>
</gene>
<accession>A0ABW6VJU4</accession>
<dbReference type="InterPro" id="IPR017871">
    <property type="entry name" value="ABC_transporter-like_CS"/>
</dbReference>
<dbReference type="InterPro" id="IPR027417">
    <property type="entry name" value="P-loop_NTPase"/>
</dbReference>
<dbReference type="SUPFAM" id="SSF52540">
    <property type="entry name" value="P-loop containing nucleoside triphosphate hydrolases"/>
    <property type="match status" value="1"/>
</dbReference>
<keyword evidence="3 5" id="KW-0067">ATP-binding</keyword>
<evidence type="ECO:0000256" key="1">
    <source>
        <dbReference type="ARBA" id="ARBA00022448"/>
    </source>
</evidence>
<keyword evidence="2" id="KW-0547">Nucleotide-binding</keyword>
<comment type="caution">
    <text evidence="5">The sequence shown here is derived from an EMBL/GenBank/DDBJ whole genome shotgun (WGS) entry which is preliminary data.</text>
</comment>
<dbReference type="EMBL" id="JBIAXI010000045">
    <property type="protein sequence ID" value="MFF4779233.1"/>
    <property type="molecule type" value="Genomic_DNA"/>
</dbReference>
<dbReference type="RefSeq" id="WP_387347946.1">
    <property type="nucleotide sequence ID" value="NZ_JBIAXI010000045.1"/>
</dbReference>
<organism evidence="5 6">
    <name type="scientific">Microtetraspora fusca</name>
    <dbReference type="NCBI Taxonomy" id="1997"/>
    <lineage>
        <taxon>Bacteria</taxon>
        <taxon>Bacillati</taxon>
        <taxon>Actinomycetota</taxon>
        <taxon>Actinomycetes</taxon>
        <taxon>Streptosporangiales</taxon>
        <taxon>Streptosporangiaceae</taxon>
        <taxon>Microtetraspora</taxon>
    </lineage>
</organism>